<feature type="transmembrane region" description="Helical" evidence="8">
    <location>
        <begin position="40"/>
        <end position="59"/>
    </location>
</feature>
<evidence type="ECO:0000256" key="5">
    <source>
        <dbReference type="ARBA" id="ARBA00022692"/>
    </source>
</evidence>
<proteinExistence type="predicted"/>
<gene>
    <name evidence="10" type="ORF">D3872_02200</name>
</gene>
<keyword evidence="6 8" id="KW-1133">Transmembrane helix</keyword>
<accession>A0A418Y7P6</accession>
<dbReference type="InterPro" id="IPR036259">
    <property type="entry name" value="MFS_trans_sf"/>
</dbReference>
<reference evidence="10 11" key="1">
    <citation type="submission" date="2018-09" db="EMBL/GenBank/DDBJ databases">
        <authorList>
            <person name="Zhu H."/>
        </authorList>
    </citation>
    <scope>NUCLEOTIDE SEQUENCE [LARGE SCALE GENOMIC DNA]</scope>
    <source>
        <strain evidence="10 11">K1S02-61</strain>
    </source>
</reference>
<evidence type="ECO:0000259" key="9">
    <source>
        <dbReference type="Pfam" id="PF12832"/>
    </source>
</evidence>
<keyword evidence="5 8" id="KW-0812">Transmembrane</keyword>
<organism evidence="10 11">
    <name type="scientific">Massilia cavernae</name>
    <dbReference type="NCBI Taxonomy" id="2320864"/>
    <lineage>
        <taxon>Bacteria</taxon>
        <taxon>Pseudomonadati</taxon>
        <taxon>Pseudomonadota</taxon>
        <taxon>Betaproteobacteria</taxon>
        <taxon>Burkholderiales</taxon>
        <taxon>Oxalobacteraceae</taxon>
        <taxon>Telluria group</taxon>
        <taxon>Massilia</taxon>
    </lineage>
</organism>
<dbReference type="GO" id="GO:0005886">
    <property type="term" value="C:plasma membrane"/>
    <property type="evidence" value="ECO:0007669"/>
    <property type="project" value="UniProtKB-SubCell"/>
</dbReference>
<feature type="transmembrane region" description="Helical" evidence="8">
    <location>
        <begin position="71"/>
        <end position="88"/>
    </location>
</feature>
<name>A0A418Y7P6_9BURK</name>
<keyword evidence="7 8" id="KW-0472">Membrane</keyword>
<comment type="subcellular location">
    <subcellularLocation>
        <location evidence="1">Cell inner membrane</location>
        <topology evidence="1">Multi-pass membrane protein</topology>
    </subcellularLocation>
</comment>
<evidence type="ECO:0000256" key="3">
    <source>
        <dbReference type="ARBA" id="ARBA00022475"/>
    </source>
</evidence>
<evidence type="ECO:0000256" key="2">
    <source>
        <dbReference type="ARBA" id="ARBA00022448"/>
    </source>
</evidence>
<feature type="domain" description="Major facilitator superfamily associated" evidence="9">
    <location>
        <begin position="7"/>
        <end position="358"/>
    </location>
</feature>
<keyword evidence="2" id="KW-0813">Transport</keyword>
<keyword evidence="4" id="KW-0997">Cell inner membrane</keyword>
<dbReference type="SUPFAM" id="SSF103473">
    <property type="entry name" value="MFS general substrate transporter"/>
    <property type="match status" value="1"/>
</dbReference>
<dbReference type="PANTHER" id="PTHR23522">
    <property type="entry name" value="BLL5896 PROTEIN"/>
    <property type="match status" value="1"/>
</dbReference>
<comment type="caution">
    <text evidence="10">The sequence shown here is derived from an EMBL/GenBank/DDBJ whole genome shotgun (WGS) entry which is preliminary data.</text>
</comment>
<protein>
    <submittedName>
        <fullName evidence="10">MFS transporter</fullName>
    </submittedName>
</protein>
<keyword evidence="11" id="KW-1185">Reference proteome</keyword>
<dbReference type="AlphaFoldDB" id="A0A418Y7P6"/>
<feature type="transmembrane region" description="Helical" evidence="8">
    <location>
        <begin position="266"/>
        <end position="289"/>
    </location>
</feature>
<dbReference type="RefSeq" id="WP_119809277.1">
    <property type="nucleotide sequence ID" value="NZ_QYUP01000018.1"/>
</dbReference>
<dbReference type="InterPro" id="IPR026032">
    <property type="entry name" value="HcaT-like"/>
</dbReference>
<dbReference type="NCBIfam" id="NF037955">
    <property type="entry name" value="mfs"/>
    <property type="match status" value="1"/>
</dbReference>
<dbReference type="GO" id="GO:0015528">
    <property type="term" value="F:lactose:proton symporter activity"/>
    <property type="evidence" value="ECO:0007669"/>
    <property type="project" value="TreeGrafter"/>
</dbReference>
<feature type="transmembrane region" description="Helical" evidence="8">
    <location>
        <begin position="200"/>
        <end position="224"/>
    </location>
</feature>
<feature type="transmembrane region" description="Helical" evidence="8">
    <location>
        <begin position="157"/>
        <end position="176"/>
    </location>
</feature>
<dbReference type="Pfam" id="PF12832">
    <property type="entry name" value="MFS_1_like"/>
    <property type="match status" value="1"/>
</dbReference>
<dbReference type="OrthoDB" id="9150135at2"/>
<feature type="transmembrane region" description="Helical" evidence="8">
    <location>
        <begin position="131"/>
        <end position="151"/>
    </location>
</feature>
<dbReference type="Gene3D" id="1.20.1250.20">
    <property type="entry name" value="MFS general substrate transporter like domains"/>
    <property type="match status" value="2"/>
</dbReference>
<evidence type="ECO:0000256" key="6">
    <source>
        <dbReference type="ARBA" id="ARBA00022989"/>
    </source>
</evidence>
<feature type="transmembrane region" description="Helical" evidence="8">
    <location>
        <begin position="355"/>
        <end position="375"/>
    </location>
</feature>
<evidence type="ECO:0000256" key="4">
    <source>
        <dbReference type="ARBA" id="ARBA00022519"/>
    </source>
</evidence>
<dbReference type="InterPro" id="IPR024989">
    <property type="entry name" value="MFS_assoc_dom"/>
</dbReference>
<feature type="transmembrane region" description="Helical" evidence="8">
    <location>
        <begin position="324"/>
        <end position="343"/>
    </location>
</feature>
<feature type="transmembrane region" description="Helical" evidence="8">
    <location>
        <begin position="94"/>
        <end position="119"/>
    </location>
</feature>
<evidence type="ECO:0000313" key="10">
    <source>
        <dbReference type="EMBL" id="RJG26393.1"/>
    </source>
</evidence>
<evidence type="ECO:0000256" key="8">
    <source>
        <dbReference type="SAM" id="Phobius"/>
    </source>
</evidence>
<dbReference type="PIRSF" id="PIRSF004925">
    <property type="entry name" value="HcaT"/>
    <property type="match status" value="1"/>
</dbReference>
<evidence type="ECO:0000256" key="7">
    <source>
        <dbReference type="ARBA" id="ARBA00023136"/>
    </source>
</evidence>
<dbReference type="EMBL" id="QYUP01000018">
    <property type="protein sequence ID" value="RJG26393.1"/>
    <property type="molecule type" value="Genomic_DNA"/>
</dbReference>
<feature type="transmembrane region" description="Helical" evidence="8">
    <location>
        <begin position="236"/>
        <end position="254"/>
    </location>
</feature>
<feature type="transmembrane region" description="Helical" evidence="8">
    <location>
        <begin position="5"/>
        <end position="28"/>
    </location>
</feature>
<keyword evidence="3" id="KW-1003">Cell membrane</keyword>
<evidence type="ECO:0000313" key="11">
    <source>
        <dbReference type="Proteomes" id="UP000284006"/>
    </source>
</evidence>
<evidence type="ECO:0000256" key="1">
    <source>
        <dbReference type="ARBA" id="ARBA00004429"/>
    </source>
</evidence>
<dbReference type="GO" id="GO:0030395">
    <property type="term" value="F:lactose binding"/>
    <property type="evidence" value="ECO:0007669"/>
    <property type="project" value="TreeGrafter"/>
</dbReference>
<dbReference type="Proteomes" id="UP000284006">
    <property type="component" value="Unassembled WGS sequence"/>
</dbReference>
<dbReference type="PANTHER" id="PTHR23522:SF10">
    <property type="entry name" value="3-PHENYLPROPIONIC ACID TRANSPORTER-RELATED"/>
    <property type="match status" value="1"/>
</dbReference>
<sequence>MPRQFFNFSVFLFVMYAQAGTFITYVSLFFAARGMTAPQIGVLISLVQVMRIFGPNLWGWVGDHTQQRIKVLRLTALCACFAFVGIFFGHSFAWFFVVMVALNLFNSAFTPMSEALMLAEMKGDLSYYGRIRLWGSIGFIVAVMIASYGLEWLGVEAFPWITGAMLLCVLAASFRIREAPRTEAPQPAPPLGPVLRQPEVIAFFASTALAVAAHTSLYVFYSLYLQRIGYSKPVTGAMWSLGVAAEVVFFYFQASVFRRFNPRKVILFAFAVAAARFAMIGAGAGSLAVLVAAQLLHAASFAAHHSASIMAMQRWFAGPLQARGQALFISIAYGVGGTLGGLFMAACWEKVAPEAVYYAAAGLSLAGAAAAALSFRWEAARPLTRT</sequence>